<accession>A0ABY4P3J4</accession>
<reference evidence="2" key="1">
    <citation type="submission" date="2022-01" db="EMBL/GenBank/DDBJ databases">
        <title>PSI-footprinting approach for the identification of protein synthesis inhibitor producers.</title>
        <authorList>
            <person name="Handel F."/>
            <person name="Kulik A."/>
            <person name="Wex K.W."/>
            <person name="Berscheid A."/>
            <person name="Saur J.S."/>
            <person name="Winkler A."/>
            <person name="Wibberg D."/>
            <person name="Kalinowski J."/>
            <person name="Broetz-Oesterhelt H."/>
            <person name="Mast Y."/>
        </authorList>
    </citation>
    <scope>NUCLEOTIDE SEQUENCE</scope>
    <source>
        <strain evidence="2">KNN 49.3e</strain>
    </source>
</reference>
<sequence length="51" mass="5419">MPLNTMAYNTSIALGALFGGLFADHLGVTSVVWFGAVLTAAALLLVLRRER</sequence>
<feature type="transmembrane region" description="Helical" evidence="1">
    <location>
        <begin position="26"/>
        <end position="47"/>
    </location>
</feature>
<keyword evidence="1" id="KW-1133">Transmembrane helix</keyword>
<gene>
    <name evidence="2" type="ORF">L1857_30240</name>
</gene>
<organism evidence="2 3">
    <name type="scientific">Amycolatopsis thermalba</name>
    <dbReference type="NCBI Taxonomy" id="944492"/>
    <lineage>
        <taxon>Bacteria</taxon>
        <taxon>Bacillati</taxon>
        <taxon>Actinomycetota</taxon>
        <taxon>Actinomycetes</taxon>
        <taxon>Pseudonocardiales</taxon>
        <taxon>Pseudonocardiaceae</taxon>
        <taxon>Amycolatopsis</taxon>
    </lineage>
</organism>
<dbReference type="Gene3D" id="1.20.1250.20">
    <property type="entry name" value="MFS general substrate transporter like domains"/>
    <property type="match status" value="1"/>
</dbReference>
<evidence type="ECO:0000313" key="3">
    <source>
        <dbReference type="Proteomes" id="UP000830158"/>
    </source>
</evidence>
<name>A0ABY4P3J4_9PSEU</name>
<evidence type="ECO:0000313" key="2">
    <source>
        <dbReference type="EMBL" id="UQS26783.1"/>
    </source>
</evidence>
<keyword evidence="1" id="KW-0472">Membrane</keyword>
<proteinExistence type="predicted"/>
<keyword evidence="1" id="KW-0812">Transmembrane</keyword>
<dbReference type="RefSeq" id="WP_240323187.1">
    <property type="nucleotide sequence ID" value="NZ_CP091196.1"/>
</dbReference>
<evidence type="ECO:0008006" key="4">
    <source>
        <dbReference type="Google" id="ProtNLM"/>
    </source>
</evidence>
<dbReference type="SUPFAM" id="SSF103473">
    <property type="entry name" value="MFS general substrate transporter"/>
    <property type="match status" value="1"/>
</dbReference>
<dbReference type="Proteomes" id="UP000830158">
    <property type="component" value="Chromosome"/>
</dbReference>
<protein>
    <recommendedName>
        <fullName evidence="4">Major facilitator superfamily (MFS) profile domain-containing protein</fullName>
    </recommendedName>
</protein>
<dbReference type="InterPro" id="IPR036259">
    <property type="entry name" value="MFS_trans_sf"/>
</dbReference>
<keyword evidence="3" id="KW-1185">Reference proteome</keyword>
<evidence type="ECO:0000256" key="1">
    <source>
        <dbReference type="SAM" id="Phobius"/>
    </source>
</evidence>
<dbReference type="EMBL" id="CP091196">
    <property type="protein sequence ID" value="UQS26783.1"/>
    <property type="molecule type" value="Genomic_DNA"/>
</dbReference>